<dbReference type="GO" id="GO:0016460">
    <property type="term" value="C:myosin II complex"/>
    <property type="evidence" value="ECO:0007669"/>
    <property type="project" value="TreeGrafter"/>
</dbReference>
<dbReference type="Gene3D" id="1.10.287.1490">
    <property type="match status" value="1"/>
</dbReference>
<feature type="compositionally biased region" description="Polar residues" evidence="1">
    <location>
        <begin position="222"/>
        <end position="234"/>
    </location>
</feature>
<feature type="region of interest" description="Disordered" evidence="1">
    <location>
        <begin position="725"/>
        <end position="746"/>
    </location>
</feature>
<evidence type="ECO:0000313" key="2">
    <source>
        <dbReference type="EMBL" id="KAG7195642.1"/>
    </source>
</evidence>
<dbReference type="GO" id="GO:0032982">
    <property type="term" value="C:myosin filament"/>
    <property type="evidence" value="ECO:0007669"/>
    <property type="project" value="TreeGrafter"/>
</dbReference>
<dbReference type="RefSeq" id="XP_043051187.1">
    <property type="nucleotide sequence ID" value="XM_043194135.1"/>
</dbReference>
<evidence type="ECO:0000313" key="3">
    <source>
        <dbReference type="Proteomes" id="UP000790833"/>
    </source>
</evidence>
<dbReference type="AlphaFoldDB" id="A0A9P7VDD6"/>
<sequence>MFDETNLLFSPLKPSNSVNINSQGKSKQQQQKQHEGFIEDFSSARGVEALVALLKKENISLKVAVATYKKAAAGTPEQLHHELIRLQESEAQMSSENARLKATVRELQLLSNKENTSASDIYEQEMMRYQLEITRLESLLESANAQGAQNERLETEINRLESEVLQSKLEADRLKSQLDTQRGESDQKAHYEINELRSKLSDSEREISALTAELESSRHNNSKLSSKLDTTESQLQEKIRQLESELESSRRHNGSLNKTLDSNTSQLQEKIRHLETQNNSLKSEQRHLTTALEAARKENDKLSSRVSSMRNDLDTFKLKLDLETKMNKEHEARLQGKNSEIERLRSQLNQQTLQENSSLPLVNEINCLHDEINDLKIRLKAGEHEIQQLTKNAQSFERDSDNQKGKLLLLQQENKRLSDECSRLHREVNDKSSTNIEHQHELLNQIELLESRNRDLQRNLELAQHNQRWNEKTNEVESKLLDSESKLLSLQSEKANLQDIINELESRCEFYETEYDKLKETMDHSRQSQFTRDTHVSIEEDLRRHRELEAQLRANHETEKARMQDQIRNIRLKLEEAEFTVEQLQREKRQKQAEIDDLVRDVNRFQQSNVEASRLTGTGIPLSVLLEQELAKTKLDSSERDKRQLELDLEDLQRKFKQTLSSENWEKEDLRQRLKKMASERIELEGQLQKIEREREGDKSKITLQKIELEELKEQAETAKEKYERLKREQKESGETTASLKSKLRRMETKTQELETKIVTGESKISQLTLNQTKDLQYIEKLKQKVIELKQRELDLRAHVTELVTTSSFLDTNNNKNNTEAIYYKAQYRDALIHYADCLTMYNFISQEFETFDSWFKKRTIKFGLNNSLLVQVKKPLTFATVAKFVLATVRWQRRAQESRQRKLKLIELKTQLEIQD</sequence>
<feature type="compositionally biased region" description="Basic and acidic residues" evidence="1">
    <location>
        <begin position="235"/>
        <end position="250"/>
    </location>
</feature>
<accession>A0A9P7VDD6</accession>
<dbReference type="OrthoDB" id="10255522at2759"/>
<reference evidence="2" key="1">
    <citation type="submission" date="2021-03" db="EMBL/GenBank/DDBJ databases">
        <authorList>
            <person name="Palmer J.M."/>
        </authorList>
    </citation>
    <scope>NUCLEOTIDE SEQUENCE</scope>
    <source>
        <strain evidence="2">ARV_011</strain>
    </source>
</reference>
<feature type="region of interest" description="Disordered" evidence="1">
    <location>
        <begin position="1"/>
        <end position="35"/>
    </location>
</feature>
<dbReference type="GO" id="GO:0005737">
    <property type="term" value="C:cytoplasm"/>
    <property type="evidence" value="ECO:0007669"/>
    <property type="project" value="TreeGrafter"/>
</dbReference>
<proteinExistence type="predicted"/>
<dbReference type="PANTHER" id="PTHR45615">
    <property type="entry name" value="MYOSIN HEAVY CHAIN, NON-MUSCLE"/>
    <property type="match status" value="1"/>
</dbReference>
<evidence type="ECO:0000256" key="1">
    <source>
        <dbReference type="SAM" id="MobiDB-lite"/>
    </source>
</evidence>
<keyword evidence="3" id="KW-1185">Reference proteome</keyword>
<dbReference type="Proteomes" id="UP000790833">
    <property type="component" value="Unassembled WGS sequence"/>
</dbReference>
<feature type="compositionally biased region" description="Polar residues" evidence="1">
    <location>
        <begin position="254"/>
        <end position="268"/>
    </location>
</feature>
<comment type="caution">
    <text evidence="2">The sequence shown here is derived from an EMBL/GenBank/DDBJ whole genome shotgun (WGS) entry which is preliminary data.</text>
</comment>
<dbReference type="PANTHER" id="PTHR45615:SF40">
    <property type="entry name" value="MYOSIN HEAVY CHAIN, NON-MUSCLE"/>
    <property type="match status" value="1"/>
</dbReference>
<gene>
    <name evidence="2" type="ORF">KQ657_003409</name>
</gene>
<feature type="region of interest" description="Disordered" evidence="1">
    <location>
        <begin position="212"/>
        <end position="268"/>
    </location>
</feature>
<feature type="compositionally biased region" description="Low complexity" evidence="1">
    <location>
        <begin position="22"/>
        <end position="31"/>
    </location>
</feature>
<dbReference type="GeneID" id="66116783"/>
<organism evidence="2 3">
    <name type="scientific">Scheffersomyces spartinae</name>
    <dbReference type="NCBI Taxonomy" id="45513"/>
    <lineage>
        <taxon>Eukaryota</taxon>
        <taxon>Fungi</taxon>
        <taxon>Dikarya</taxon>
        <taxon>Ascomycota</taxon>
        <taxon>Saccharomycotina</taxon>
        <taxon>Pichiomycetes</taxon>
        <taxon>Debaryomycetaceae</taxon>
        <taxon>Scheffersomyces</taxon>
    </lineage>
</organism>
<feature type="compositionally biased region" description="Basic and acidic residues" evidence="1">
    <location>
        <begin position="725"/>
        <end position="734"/>
    </location>
</feature>
<name>A0A9P7VDD6_9ASCO</name>
<protein>
    <submittedName>
        <fullName evidence="2">Uncharacterized protein</fullName>
    </submittedName>
</protein>
<dbReference type="GO" id="GO:0000146">
    <property type="term" value="F:microfilament motor activity"/>
    <property type="evidence" value="ECO:0007669"/>
    <property type="project" value="TreeGrafter"/>
</dbReference>
<dbReference type="EMBL" id="JAHMUF010000003">
    <property type="protein sequence ID" value="KAG7195642.1"/>
    <property type="molecule type" value="Genomic_DNA"/>
</dbReference>
<dbReference type="GO" id="GO:0051015">
    <property type="term" value="F:actin filament binding"/>
    <property type="evidence" value="ECO:0007669"/>
    <property type="project" value="TreeGrafter"/>
</dbReference>